<reference evidence="1 2" key="1">
    <citation type="submission" date="2016-11" db="EMBL/GenBank/DDBJ databases">
        <authorList>
            <person name="Jaros S."/>
            <person name="Januszkiewicz K."/>
            <person name="Wedrychowicz H."/>
        </authorList>
    </citation>
    <scope>NUCLEOTIDE SEQUENCE [LARGE SCALE GENOMIC DNA]</scope>
    <source>
        <strain evidence="1 2">DSM 8605</strain>
    </source>
</reference>
<dbReference type="RefSeq" id="WP_073340914.1">
    <property type="nucleotide sequence ID" value="NZ_FQXM01000048.1"/>
</dbReference>
<dbReference type="AlphaFoldDB" id="A0A1M5Y1S3"/>
<accession>A0A1M5Y1S3</accession>
<keyword evidence="2" id="KW-1185">Reference proteome</keyword>
<proteinExistence type="predicted"/>
<evidence type="ECO:0000313" key="2">
    <source>
        <dbReference type="Proteomes" id="UP000184447"/>
    </source>
</evidence>
<dbReference type="EMBL" id="FQXM01000048">
    <property type="protein sequence ID" value="SHI05997.1"/>
    <property type="molecule type" value="Genomic_DNA"/>
</dbReference>
<dbReference type="STRING" id="1121316.SAMN02745207_04126"/>
<name>A0A1M5Y1S3_9CLOT</name>
<evidence type="ECO:0000313" key="1">
    <source>
        <dbReference type="EMBL" id="SHI05997.1"/>
    </source>
</evidence>
<protein>
    <submittedName>
        <fullName evidence="1">Uncharacterized protein</fullName>
    </submittedName>
</protein>
<organism evidence="1 2">
    <name type="scientific">Clostridium grantii DSM 8605</name>
    <dbReference type="NCBI Taxonomy" id="1121316"/>
    <lineage>
        <taxon>Bacteria</taxon>
        <taxon>Bacillati</taxon>
        <taxon>Bacillota</taxon>
        <taxon>Clostridia</taxon>
        <taxon>Eubacteriales</taxon>
        <taxon>Clostridiaceae</taxon>
        <taxon>Clostridium</taxon>
    </lineage>
</organism>
<gene>
    <name evidence="1" type="ORF">SAMN02745207_04126</name>
</gene>
<sequence>MIHNLYEDYTHKRPAAFELRGKKIDVKDWKEMLIETGNLLFDIDEKIISSFPYNSKMNGKKVVYFSFEREPSMRSPRKLKDLDLYIATNHSAKHIRNIISNMIKQYKISISDFKIYLKADYSELH</sequence>
<dbReference type="Proteomes" id="UP000184447">
    <property type="component" value="Unassembled WGS sequence"/>
</dbReference>
<dbReference type="OrthoDB" id="1903286at2"/>